<dbReference type="AlphaFoldDB" id="A0A2I0BDH0"/>
<gene>
    <name evidence="1" type="ORF">AXF42_Ash017331</name>
</gene>
<keyword evidence="2" id="KW-1185">Reference proteome</keyword>
<name>A0A2I0BDH0_9ASPA</name>
<reference evidence="1 2" key="1">
    <citation type="journal article" date="2017" name="Nature">
        <title>The Apostasia genome and the evolution of orchids.</title>
        <authorList>
            <person name="Zhang G.Q."/>
            <person name="Liu K.W."/>
            <person name="Li Z."/>
            <person name="Lohaus R."/>
            <person name="Hsiao Y.Y."/>
            <person name="Niu S.C."/>
            <person name="Wang J.Y."/>
            <person name="Lin Y.C."/>
            <person name="Xu Q."/>
            <person name="Chen L.J."/>
            <person name="Yoshida K."/>
            <person name="Fujiwara S."/>
            <person name="Wang Z.W."/>
            <person name="Zhang Y.Q."/>
            <person name="Mitsuda N."/>
            <person name="Wang M."/>
            <person name="Liu G.H."/>
            <person name="Pecoraro L."/>
            <person name="Huang H.X."/>
            <person name="Xiao X.J."/>
            <person name="Lin M."/>
            <person name="Wu X.Y."/>
            <person name="Wu W.L."/>
            <person name="Chen Y.Y."/>
            <person name="Chang S.B."/>
            <person name="Sakamoto S."/>
            <person name="Ohme-Takagi M."/>
            <person name="Yagi M."/>
            <person name="Zeng S.J."/>
            <person name="Shen C.Y."/>
            <person name="Yeh C.M."/>
            <person name="Luo Y.B."/>
            <person name="Tsai W.C."/>
            <person name="Van de Peer Y."/>
            <person name="Liu Z.J."/>
        </authorList>
    </citation>
    <scope>NUCLEOTIDE SEQUENCE [LARGE SCALE GENOMIC DNA]</scope>
    <source>
        <strain evidence="2">cv. Shenzhen</strain>
        <tissue evidence="1">Stem</tissue>
    </source>
</reference>
<accession>A0A2I0BDH0</accession>
<dbReference type="Proteomes" id="UP000236161">
    <property type="component" value="Unassembled WGS sequence"/>
</dbReference>
<organism evidence="1 2">
    <name type="scientific">Apostasia shenzhenica</name>
    <dbReference type="NCBI Taxonomy" id="1088818"/>
    <lineage>
        <taxon>Eukaryota</taxon>
        <taxon>Viridiplantae</taxon>
        <taxon>Streptophyta</taxon>
        <taxon>Embryophyta</taxon>
        <taxon>Tracheophyta</taxon>
        <taxon>Spermatophyta</taxon>
        <taxon>Magnoliopsida</taxon>
        <taxon>Liliopsida</taxon>
        <taxon>Asparagales</taxon>
        <taxon>Orchidaceae</taxon>
        <taxon>Apostasioideae</taxon>
        <taxon>Apostasia</taxon>
    </lineage>
</organism>
<protein>
    <submittedName>
        <fullName evidence="1">Uncharacterized protein</fullName>
    </submittedName>
</protein>
<dbReference type="OrthoDB" id="1095098at2759"/>
<evidence type="ECO:0000313" key="2">
    <source>
        <dbReference type="Proteomes" id="UP000236161"/>
    </source>
</evidence>
<sequence>MARILSQTLIRESQTLCRDLSPLGNVLCGIRSSGIPRPPSSRLFAVRLRSGLPEVGQLLEIDLGPASENANVEVEVIGLGRLEDAIRGLVVQKSAPGWLPFAPGSSYWVPPKPRGKGLGVLDLLGPPAKLLTKEEVLSRNSERGWPSSSYYVDGKISEIPSSLCIYFPSMSS</sequence>
<dbReference type="PANTHER" id="PTHR33972:SF2">
    <property type="entry name" value="OS04G0606700 PROTEIN"/>
    <property type="match status" value="1"/>
</dbReference>
<dbReference type="STRING" id="1088818.A0A2I0BDH0"/>
<evidence type="ECO:0000313" key="1">
    <source>
        <dbReference type="EMBL" id="PKA65806.1"/>
    </source>
</evidence>
<dbReference type="EMBL" id="KZ451889">
    <property type="protein sequence ID" value="PKA65806.1"/>
    <property type="molecule type" value="Genomic_DNA"/>
</dbReference>
<dbReference type="PANTHER" id="PTHR33972">
    <property type="entry name" value="EXPRESSED PROTEIN"/>
    <property type="match status" value="1"/>
</dbReference>
<proteinExistence type="predicted"/>